<dbReference type="Proteomes" id="UP000075221">
    <property type="component" value="Chromosome"/>
</dbReference>
<feature type="signal peptide" evidence="2">
    <location>
        <begin position="1"/>
        <end position="38"/>
    </location>
</feature>
<comment type="function">
    <text evidence="1">PPIases accelerate the folding of proteins. It catalyzes the cis-trans isomerization of proline imidic peptide bonds in oligopeptides.</text>
</comment>
<evidence type="ECO:0000256" key="1">
    <source>
        <dbReference type="ARBA" id="ARBA00002388"/>
    </source>
</evidence>
<dbReference type="Proteomes" id="UP000178666">
    <property type="component" value="Chromosome"/>
</dbReference>
<dbReference type="GO" id="GO:0003755">
    <property type="term" value="F:peptidyl-prolyl cis-trans isomerase activity"/>
    <property type="evidence" value="ECO:0007669"/>
    <property type="project" value="InterPro"/>
</dbReference>
<dbReference type="InterPro" id="IPR029000">
    <property type="entry name" value="Cyclophilin-like_dom_sf"/>
</dbReference>
<reference evidence="5 7" key="1">
    <citation type="journal article" date="2016" name="Plant Dis.">
        <title>Improved production of propionic acid using genome shuffling.</title>
        <authorList>
            <person name="Luna-Flores C.H."/>
            <person name="Palfreyman R.W."/>
            <person name="Kromer J.O."/>
            <person name="Nielsen L.K."/>
            <person name="Marcellin E."/>
        </authorList>
    </citation>
    <scope>NUCLEOTIDE SEQUENCE [LARGE SCALE GENOMIC DNA]</scope>
    <source>
        <strain evidence="5 7">F3E8</strain>
    </source>
</reference>
<evidence type="ECO:0000259" key="3">
    <source>
        <dbReference type="PROSITE" id="PS50072"/>
    </source>
</evidence>
<proteinExistence type="predicted"/>
<dbReference type="InterPro" id="IPR002130">
    <property type="entry name" value="Cyclophilin-type_PPIase_dom"/>
</dbReference>
<dbReference type="PROSITE" id="PS51257">
    <property type="entry name" value="PROKAR_LIPOPROTEIN"/>
    <property type="match status" value="1"/>
</dbReference>
<keyword evidence="2" id="KW-0732">Signal</keyword>
<feature type="domain" description="PPIase cyclophilin-type" evidence="3">
    <location>
        <begin position="93"/>
        <end position="229"/>
    </location>
</feature>
<dbReference type="PANTHER" id="PTHR45625">
    <property type="entry name" value="PEPTIDYL-PROLYL CIS-TRANS ISOMERASE-RELATED"/>
    <property type="match status" value="1"/>
</dbReference>
<evidence type="ECO:0000313" key="7">
    <source>
        <dbReference type="Proteomes" id="UP000178666"/>
    </source>
</evidence>
<dbReference type="EMBL" id="CP015970">
    <property type="protein sequence ID" value="AOZ45887.1"/>
    <property type="molecule type" value="Genomic_DNA"/>
</dbReference>
<protein>
    <recommendedName>
        <fullName evidence="3">PPIase cyclophilin-type domain-containing protein</fullName>
    </recommendedName>
</protein>
<evidence type="ECO:0000313" key="5">
    <source>
        <dbReference type="EMBL" id="AOZ45887.1"/>
    </source>
</evidence>
<dbReference type="AlphaFoldDB" id="A0AAC9FBQ7"/>
<dbReference type="EMBL" id="CP014352">
    <property type="protein sequence ID" value="AMS04393.1"/>
    <property type="molecule type" value="Genomic_DNA"/>
</dbReference>
<dbReference type="PROSITE" id="PS50072">
    <property type="entry name" value="CSA_PPIASE_2"/>
    <property type="match status" value="1"/>
</dbReference>
<dbReference type="SUPFAM" id="SSF50891">
    <property type="entry name" value="Cyclophilin-like"/>
    <property type="match status" value="1"/>
</dbReference>
<dbReference type="Gene3D" id="2.40.100.10">
    <property type="entry name" value="Cyclophilin-like"/>
    <property type="match status" value="1"/>
</dbReference>
<name>A0AAC9FBQ7_9ACTN</name>
<feature type="chain" id="PRO_5042001161" description="PPIase cyclophilin-type domain-containing protein" evidence="2">
    <location>
        <begin position="39"/>
        <end position="230"/>
    </location>
</feature>
<gene>
    <name evidence="5" type="ORF">A8L58_03240</name>
    <name evidence="4" type="ORF">AXH35_01775</name>
</gene>
<dbReference type="PANTHER" id="PTHR45625:SF3">
    <property type="entry name" value="PEPTIDYL-PROLYL CIS-TRANS ISOMERASE B-RELATED"/>
    <property type="match status" value="1"/>
</dbReference>
<evidence type="ECO:0000313" key="6">
    <source>
        <dbReference type="Proteomes" id="UP000075221"/>
    </source>
</evidence>
<keyword evidence="7" id="KW-1185">Reference proteome</keyword>
<dbReference type="Pfam" id="PF00160">
    <property type="entry name" value="Pro_isomerase"/>
    <property type="match status" value="1"/>
</dbReference>
<evidence type="ECO:0000256" key="2">
    <source>
        <dbReference type="SAM" id="SignalP"/>
    </source>
</evidence>
<sequence>MRWVRRRRTTVRVHVPRWRAAAGVAAVVALIATGCARAPEPADPASAPARTITCSYPAHGTAARPVDPPAGADVSASGRAVVTMSLDATTAQFRLDRAEAPCAVNSFVHLAEQGYFSGTRCHRLSAQTAFYLQCGDPTGTGTGGPGYDFAAELEGHETYPAGTVAMATSGGRNGSQFFIVTEDSDMPAAYTVVGTIDPAGLAAARSIASKGADADGRPVSRAELGAATMG</sequence>
<reference evidence="4 6" key="2">
    <citation type="submission" date="2016-02" db="EMBL/GenBank/DDBJ databases">
        <title>Complete Genome Sequence of Propionibacterium acidipropionici ATCC 55737.</title>
        <authorList>
            <person name="Luna Flores C.H."/>
            <person name="Nielsen L.K."/>
            <person name="Marcellin E."/>
        </authorList>
    </citation>
    <scope>NUCLEOTIDE SEQUENCE [LARGE SCALE GENOMIC DNA]</scope>
    <source>
        <strain evidence="4 6">ATCC 55737</strain>
    </source>
</reference>
<accession>A0AAC9FBQ7</accession>
<organism evidence="4 6">
    <name type="scientific">Acidipropionibacterium acidipropionici</name>
    <dbReference type="NCBI Taxonomy" id="1748"/>
    <lineage>
        <taxon>Bacteria</taxon>
        <taxon>Bacillati</taxon>
        <taxon>Actinomycetota</taxon>
        <taxon>Actinomycetes</taxon>
        <taxon>Propionibacteriales</taxon>
        <taxon>Propionibacteriaceae</taxon>
        <taxon>Acidipropionibacterium</taxon>
    </lineage>
</organism>
<evidence type="ECO:0000313" key="4">
    <source>
        <dbReference type="EMBL" id="AMS04393.1"/>
    </source>
</evidence>
<dbReference type="InterPro" id="IPR044666">
    <property type="entry name" value="Cyclophilin_A-like"/>
</dbReference>